<dbReference type="EMBL" id="WTYJ01000001">
    <property type="protein sequence ID" value="MXO98818.1"/>
    <property type="molecule type" value="Genomic_DNA"/>
</dbReference>
<evidence type="ECO:0000313" key="13">
    <source>
        <dbReference type="EMBL" id="MXO98818.1"/>
    </source>
</evidence>
<feature type="transmembrane region" description="Helical" evidence="10">
    <location>
        <begin position="397"/>
        <end position="417"/>
    </location>
</feature>
<evidence type="ECO:0000256" key="4">
    <source>
        <dbReference type="ARBA" id="ARBA00022676"/>
    </source>
</evidence>
<comment type="function">
    <text evidence="10">Protein O-mannosyltransferase that catalyzes the transfer of a single mannose residue from a polyprenol phospho-mannosyl lipidic donor to the hydroxyl group of selected serine and threonine residues in acceptor proteins.</text>
</comment>
<gene>
    <name evidence="13" type="ORF">GRI97_07450</name>
</gene>
<evidence type="ECO:0000256" key="1">
    <source>
        <dbReference type="ARBA" id="ARBA00004127"/>
    </source>
</evidence>
<dbReference type="GO" id="GO:0012505">
    <property type="term" value="C:endomembrane system"/>
    <property type="evidence" value="ECO:0007669"/>
    <property type="project" value="UniProtKB-SubCell"/>
</dbReference>
<comment type="subcellular location">
    <subcellularLocation>
        <location evidence="10">Cell membrane</location>
    </subcellularLocation>
    <subcellularLocation>
        <location evidence="1">Endomembrane system</location>
        <topology evidence="1">Multi-pass membrane protein</topology>
    </subcellularLocation>
</comment>
<dbReference type="OrthoDB" id="9776737at2"/>
<evidence type="ECO:0000259" key="12">
    <source>
        <dbReference type="Pfam" id="PF16192"/>
    </source>
</evidence>
<dbReference type="InterPro" id="IPR003342">
    <property type="entry name" value="ArnT-like_N"/>
</dbReference>
<dbReference type="InterPro" id="IPR032421">
    <property type="entry name" value="PMT_4TMC"/>
</dbReference>
<evidence type="ECO:0000259" key="11">
    <source>
        <dbReference type="Pfam" id="PF02366"/>
    </source>
</evidence>
<reference evidence="13 14" key="1">
    <citation type="submission" date="2019-12" db="EMBL/GenBank/DDBJ databases">
        <title>Genomic-based taxomic classification of the family Erythrobacteraceae.</title>
        <authorList>
            <person name="Xu L."/>
        </authorList>
    </citation>
    <scope>NUCLEOTIDE SEQUENCE [LARGE SCALE GENOMIC DNA]</scope>
    <source>
        <strain evidence="13 14">S36</strain>
    </source>
</reference>
<sequence length="438" mass="48539">MPQPSANSHDPIGWTALLTLIFAGLCLVRLTIPSHPFFDEVHYLPAARVLLEGGYPINREHPPLGKEWLALGMWLLGDRPIGWRLLPALAGVAALWAAMRAMWLASGRRMATILFGVLLITAIPLLVQSRIAMLDIFMIAPLMIALWLCAGAMRAGQDPEAGTLAARWRLALAGVALGCAMAAKWNAAPLAMLPGIAFLIARFDTLGLKRVAALPFTRQGAPISGISVAEAALWLGLVPLLVYAASYWPFYTASTQALEGPWALVTLHQEMLGLQQQKLAPHTYQSVWYEWVGNLRAIWYLYEPADGAQRGVLLVGHPLTMLIALPAMAWCCWMGLERGRRDALAVFVLYAVSLGLWIVANKNVQFYYHYVLPSCFLMGGLALALDALWEKRGWMRWLVIGVLVATLGIFAWFWPIVSAAELTGEQSFLWWTWLDSWR</sequence>
<feature type="domain" description="Protein O-mannosyl-transferase C-terminal four TM" evidence="12">
    <location>
        <begin position="264"/>
        <end position="437"/>
    </location>
</feature>
<comment type="caution">
    <text evidence="13">The sequence shown here is derived from an EMBL/GenBank/DDBJ whole genome shotgun (WGS) entry which is preliminary data.</text>
</comment>
<dbReference type="PANTHER" id="PTHR10050">
    <property type="entry name" value="DOLICHYL-PHOSPHATE-MANNOSE--PROTEIN MANNOSYLTRANSFERASE"/>
    <property type="match status" value="1"/>
</dbReference>
<keyword evidence="14" id="KW-1185">Reference proteome</keyword>
<comment type="similarity">
    <text evidence="3 10">Belongs to the glycosyltransferase 39 family.</text>
</comment>
<feature type="transmembrane region" description="Helical" evidence="10">
    <location>
        <begin position="110"/>
        <end position="127"/>
    </location>
</feature>
<keyword evidence="5 10" id="KW-0808">Transferase</keyword>
<evidence type="ECO:0000313" key="14">
    <source>
        <dbReference type="Proteomes" id="UP000469430"/>
    </source>
</evidence>
<organism evidence="13 14">
    <name type="scientific">Croceibacterium xixiisoli</name>
    <dbReference type="NCBI Taxonomy" id="1476466"/>
    <lineage>
        <taxon>Bacteria</taxon>
        <taxon>Pseudomonadati</taxon>
        <taxon>Pseudomonadota</taxon>
        <taxon>Alphaproteobacteria</taxon>
        <taxon>Sphingomonadales</taxon>
        <taxon>Erythrobacteraceae</taxon>
        <taxon>Croceibacterium</taxon>
    </lineage>
</organism>
<evidence type="ECO:0000256" key="7">
    <source>
        <dbReference type="ARBA" id="ARBA00022989"/>
    </source>
</evidence>
<keyword evidence="7 10" id="KW-1133">Transmembrane helix</keyword>
<keyword evidence="8 10" id="KW-0472">Membrane</keyword>
<evidence type="ECO:0000256" key="9">
    <source>
        <dbReference type="ARBA" id="ARBA00093617"/>
    </source>
</evidence>
<dbReference type="RefSeq" id="WP_161390417.1">
    <property type="nucleotide sequence ID" value="NZ_JBHSCP010000001.1"/>
</dbReference>
<protein>
    <recommendedName>
        <fullName evidence="9 10">Polyprenol-phosphate-mannose--protein mannosyltransferase</fullName>
        <ecNumber evidence="10">2.4.1.-</ecNumber>
    </recommendedName>
</protein>
<dbReference type="EC" id="2.4.1.-" evidence="10"/>
<feature type="transmembrane region" description="Helical" evidence="10">
    <location>
        <begin position="343"/>
        <end position="360"/>
    </location>
</feature>
<comment type="pathway">
    <text evidence="2 10">Protein modification; protein glycosylation.</text>
</comment>
<feature type="domain" description="ArnT-like N-terminal" evidence="11">
    <location>
        <begin position="82"/>
        <end position="246"/>
    </location>
</feature>
<dbReference type="InterPro" id="IPR027005">
    <property type="entry name" value="PMT-like"/>
</dbReference>
<evidence type="ECO:0000256" key="2">
    <source>
        <dbReference type="ARBA" id="ARBA00004922"/>
    </source>
</evidence>
<dbReference type="UniPathway" id="UPA00378"/>
<name>A0A6I4TW51_9SPHN</name>
<dbReference type="GO" id="GO:0016020">
    <property type="term" value="C:membrane"/>
    <property type="evidence" value="ECO:0007669"/>
    <property type="project" value="InterPro"/>
</dbReference>
<accession>A0A6I4TW51</accession>
<dbReference type="Pfam" id="PF02366">
    <property type="entry name" value="PMT"/>
    <property type="match status" value="1"/>
</dbReference>
<evidence type="ECO:0000256" key="10">
    <source>
        <dbReference type="RuleBase" id="RU367007"/>
    </source>
</evidence>
<feature type="transmembrane region" description="Helical" evidence="10">
    <location>
        <begin position="12"/>
        <end position="32"/>
    </location>
</feature>
<evidence type="ECO:0000256" key="6">
    <source>
        <dbReference type="ARBA" id="ARBA00022692"/>
    </source>
</evidence>
<dbReference type="GO" id="GO:0000030">
    <property type="term" value="F:mannosyltransferase activity"/>
    <property type="evidence" value="ECO:0007669"/>
    <property type="project" value="InterPro"/>
</dbReference>
<proteinExistence type="inferred from homology"/>
<keyword evidence="10" id="KW-1003">Cell membrane</keyword>
<feature type="transmembrane region" description="Helical" evidence="10">
    <location>
        <begin position="319"/>
        <end position="336"/>
    </location>
</feature>
<evidence type="ECO:0000256" key="5">
    <source>
        <dbReference type="ARBA" id="ARBA00022679"/>
    </source>
</evidence>
<feature type="transmembrane region" description="Helical" evidence="10">
    <location>
        <begin position="81"/>
        <end position="98"/>
    </location>
</feature>
<dbReference type="GO" id="GO:0006493">
    <property type="term" value="P:protein O-linked glycosylation"/>
    <property type="evidence" value="ECO:0007669"/>
    <property type="project" value="InterPro"/>
</dbReference>
<feature type="transmembrane region" description="Helical" evidence="10">
    <location>
        <begin position="220"/>
        <end position="245"/>
    </location>
</feature>
<feature type="transmembrane region" description="Helical" evidence="10">
    <location>
        <begin position="133"/>
        <end position="153"/>
    </location>
</feature>
<evidence type="ECO:0000256" key="8">
    <source>
        <dbReference type="ARBA" id="ARBA00023136"/>
    </source>
</evidence>
<keyword evidence="6 10" id="KW-0812">Transmembrane</keyword>
<dbReference type="AlphaFoldDB" id="A0A6I4TW51"/>
<keyword evidence="4 10" id="KW-0328">Glycosyltransferase</keyword>
<dbReference type="Pfam" id="PF16192">
    <property type="entry name" value="PMT_4TMC"/>
    <property type="match status" value="1"/>
</dbReference>
<evidence type="ECO:0000256" key="3">
    <source>
        <dbReference type="ARBA" id="ARBA00007222"/>
    </source>
</evidence>
<feature type="transmembrane region" description="Helical" evidence="10">
    <location>
        <begin position="366"/>
        <end position="385"/>
    </location>
</feature>
<dbReference type="Proteomes" id="UP000469430">
    <property type="component" value="Unassembled WGS sequence"/>
</dbReference>